<protein>
    <submittedName>
        <fullName evidence="11">TRAP transporter small permease</fullName>
    </submittedName>
</protein>
<proteinExistence type="inferred from homology"/>
<organism evidence="11 12">
    <name type="scientific">Metabacillus rhizolycopersici</name>
    <dbReference type="NCBI Taxonomy" id="2875709"/>
    <lineage>
        <taxon>Bacteria</taxon>
        <taxon>Bacillati</taxon>
        <taxon>Bacillota</taxon>
        <taxon>Bacilli</taxon>
        <taxon>Bacillales</taxon>
        <taxon>Bacillaceae</taxon>
        <taxon>Metabacillus</taxon>
    </lineage>
</organism>
<gene>
    <name evidence="11" type="ORF">K9V48_25845</name>
</gene>
<feature type="transmembrane region" description="Helical" evidence="9">
    <location>
        <begin position="47"/>
        <end position="65"/>
    </location>
</feature>
<evidence type="ECO:0000256" key="1">
    <source>
        <dbReference type="ARBA" id="ARBA00004429"/>
    </source>
</evidence>
<evidence type="ECO:0000256" key="3">
    <source>
        <dbReference type="ARBA" id="ARBA00022475"/>
    </source>
</evidence>
<evidence type="ECO:0000256" key="2">
    <source>
        <dbReference type="ARBA" id="ARBA00022448"/>
    </source>
</evidence>
<dbReference type="EMBL" id="JAIQUM010000122">
    <property type="protein sequence ID" value="MBZ5753552.1"/>
    <property type="molecule type" value="Genomic_DNA"/>
</dbReference>
<evidence type="ECO:0000256" key="4">
    <source>
        <dbReference type="ARBA" id="ARBA00022519"/>
    </source>
</evidence>
<keyword evidence="2" id="KW-0813">Transport</keyword>
<feature type="transmembrane region" description="Helical" evidence="9">
    <location>
        <begin position="127"/>
        <end position="148"/>
    </location>
</feature>
<comment type="caution">
    <text evidence="11">The sequence shown here is derived from an EMBL/GenBank/DDBJ whole genome shotgun (WGS) entry which is preliminary data.</text>
</comment>
<keyword evidence="5 9" id="KW-0812">Transmembrane</keyword>
<sequence>MSRYLDKLFKGIDYLLGLMLALMIIFVFLNVILRTVFNSGLTWSEEIARYLFVYITFIGAIGAMRSNAHLGMDSVMRSFPKGVKRVIYIVAQGIIIIIMAMLTHGAYTMTVQSVEARAAATGIPLSVIYGIGMVTGICIAIISLANIIRALKDPNAIDTMITLHESEEEDLAEKLQNDLKNDEITKR</sequence>
<keyword evidence="4" id="KW-0997">Cell inner membrane</keyword>
<accession>A0ABS7UZT3</accession>
<comment type="subcellular location">
    <subcellularLocation>
        <location evidence="1">Cell inner membrane</location>
        <topology evidence="1">Multi-pass membrane protein</topology>
    </subcellularLocation>
</comment>
<keyword evidence="3" id="KW-1003">Cell membrane</keyword>
<evidence type="ECO:0000256" key="5">
    <source>
        <dbReference type="ARBA" id="ARBA00022692"/>
    </source>
</evidence>
<evidence type="ECO:0000256" key="7">
    <source>
        <dbReference type="ARBA" id="ARBA00023136"/>
    </source>
</evidence>
<keyword evidence="6 9" id="KW-1133">Transmembrane helix</keyword>
<dbReference type="PANTHER" id="PTHR35011">
    <property type="entry name" value="2,3-DIKETO-L-GULONATE TRAP TRANSPORTER SMALL PERMEASE PROTEIN YIAM"/>
    <property type="match status" value="1"/>
</dbReference>
<evidence type="ECO:0000313" key="11">
    <source>
        <dbReference type="EMBL" id="MBZ5753552.1"/>
    </source>
</evidence>
<reference evidence="11" key="1">
    <citation type="submission" date="2024-05" db="EMBL/GenBank/DDBJ databases">
        <title>Metabacillus sp. nov., isolated from the rhizosphere soil of tomato plants.</title>
        <authorList>
            <person name="Ma R."/>
        </authorList>
    </citation>
    <scope>NUCLEOTIDE SEQUENCE</scope>
    <source>
        <strain evidence="11">DBTR6</strain>
    </source>
</reference>
<dbReference type="Pfam" id="PF04290">
    <property type="entry name" value="DctQ"/>
    <property type="match status" value="1"/>
</dbReference>
<dbReference type="InterPro" id="IPR007387">
    <property type="entry name" value="TRAP_DctQ"/>
</dbReference>
<dbReference type="PANTHER" id="PTHR35011:SF2">
    <property type="entry name" value="2,3-DIKETO-L-GULONATE TRAP TRANSPORTER SMALL PERMEASE PROTEIN YIAM"/>
    <property type="match status" value="1"/>
</dbReference>
<comment type="similarity">
    <text evidence="8">Belongs to the TRAP transporter small permease family.</text>
</comment>
<dbReference type="InterPro" id="IPR055348">
    <property type="entry name" value="DctQ"/>
</dbReference>
<evidence type="ECO:0000259" key="10">
    <source>
        <dbReference type="Pfam" id="PF04290"/>
    </source>
</evidence>
<keyword evidence="7 9" id="KW-0472">Membrane</keyword>
<evidence type="ECO:0000313" key="12">
    <source>
        <dbReference type="Proteomes" id="UP001165287"/>
    </source>
</evidence>
<name>A0ABS7UZT3_9BACI</name>
<evidence type="ECO:0000256" key="8">
    <source>
        <dbReference type="ARBA" id="ARBA00038436"/>
    </source>
</evidence>
<evidence type="ECO:0000256" key="9">
    <source>
        <dbReference type="SAM" id="Phobius"/>
    </source>
</evidence>
<keyword evidence="12" id="KW-1185">Reference proteome</keyword>
<feature type="domain" description="Tripartite ATP-independent periplasmic transporters DctQ component" evidence="10">
    <location>
        <begin position="23"/>
        <end position="152"/>
    </location>
</feature>
<dbReference type="Proteomes" id="UP001165287">
    <property type="component" value="Unassembled WGS sequence"/>
</dbReference>
<evidence type="ECO:0000256" key="6">
    <source>
        <dbReference type="ARBA" id="ARBA00022989"/>
    </source>
</evidence>
<feature type="transmembrane region" description="Helical" evidence="9">
    <location>
        <begin position="12"/>
        <end position="35"/>
    </location>
</feature>
<dbReference type="RefSeq" id="WP_224141965.1">
    <property type="nucleotide sequence ID" value="NZ_JAIQUM010000122.1"/>
</dbReference>
<feature type="transmembrane region" description="Helical" evidence="9">
    <location>
        <begin position="86"/>
        <end position="107"/>
    </location>
</feature>